<evidence type="ECO:0000256" key="13">
    <source>
        <dbReference type="ARBA" id="ARBA00025374"/>
    </source>
</evidence>
<comment type="function">
    <text evidence="13">DNA-binding protein that specifically recognizes consensus sequences at the breakpoint junctions in chromosomal translocations, mostly involving immunoglobulin (Ig)/T-cell receptor gene segments. Seems to recognize single-stranded DNA ends generated by staggered breaks occurring at recombination hot spots.</text>
</comment>
<dbReference type="SUPFAM" id="SSF74784">
    <property type="entry name" value="Translin"/>
    <property type="match status" value="1"/>
</dbReference>
<keyword evidence="11" id="KW-0238">DNA-binding</keyword>
<name>A0A197JTW7_9FUNG</name>
<dbReference type="Pfam" id="PF01997">
    <property type="entry name" value="Translin"/>
    <property type="match status" value="1"/>
</dbReference>
<organism evidence="16 17">
    <name type="scientific">Linnemannia elongata AG-77</name>
    <dbReference type="NCBI Taxonomy" id="1314771"/>
    <lineage>
        <taxon>Eukaryota</taxon>
        <taxon>Fungi</taxon>
        <taxon>Fungi incertae sedis</taxon>
        <taxon>Mucoromycota</taxon>
        <taxon>Mortierellomycotina</taxon>
        <taxon>Mortierellomycetes</taxon>
        <taxon>Mortierellales</taxon>
        <taxon>Mortierellaceae</taxon>
        <taxon>Linnemannia</taxon>
    </lineage>
</organism>
<dbReference type="GO" id="GO:0005737">
    <property type="term" value="C:cytoplasm"/>
    <property type="evidence" value="ECO:0007669"/>
    <property type="project" value="UniProtKB-SubCell"/>
</dbReference>
<dbReference type="InterPro" id="IPR033956">
    <property type="entry name" value="Translin"/>
</dbReference>
<comment type="function">
    <text evidence="14">Exhibits both single-stranded and double-stranded endoribonuclease activity. May act as an activator of RNA-induced silencing complex (RISC) by facilitating endonucleolytic cleavage of the siRNA passenger strand.</text>
</comment>
<evidence type="ECO:0000256" key="9">
    <source>
        <dbReference type="ARBA" id="ARBA00022801"/>
    </source>
</evidence>
<accession>A0A197JTW7</accession>
<dbReference type="GO" id="GO:0016070">
    <property type="term" value="P:RNA metabolic process"/>
    <property type="evidence" value="ECO:0007669"/>
    <property type="project" value="InterPro"/>
</dbReference>
<dbReference type="FunFam" id="1.20.58.190:FF:000001">
    <property type="entry name" value="Translin"/>
    <property type="match status" value="1"/>
</dbReference>
<dbReference type="Gene3D" id="1.20.58.200">
    <property type="entry name" value="Translin, domain 2"/>
    <property type="match status" value="1"/>
</dbReference>
<keyword evidence="10" id="KW-0694">RNA-binding</keyword>
<protein>
    <recommendedName>
        <fullName evidence="5">Translin</fullName>
    </recommendedName>
    <alternativeName>
        <fullName evidence="15">Component 3 of promoter of RISC</fullName>
    </alternativeName>
</protein>
<dbReference type="OrthoDB" id="829at2759"/>
<dbReference type="InterPro" id="IPR016068">
    <property type="entry name" value="Translin_N"/>
</dbReference>
<comment type="similarity">
    <text evidence="3">Belongs to the translin family.</text>
</comment>
<keyword evidence="17" id="KW-1185">Reference proteome</keyword>
<evidence type="ECO:0000256" key="14">
    <source>
        <dbReference type="ARBA" id="ARBA00025410"/>
    </source>
</evidence>
<dbReference type="GO" id="GO:0043565">
    <property type="term" value="F:sequence-specific DNA binding"/>
    <property type="evidence" value="ECO:0007669"/>
    <property type="project" value="InterPro"/>
</dbReference>
<dbReference type="CDD" id="cd14819">
    <property type="entry name" value="Translin"/>
    <property type="match status" value="1"/>
</dbReference>
<evidence type="ECO:0000256" key="6">
    <source>
        <dbReference type="ARBA" id="ARBA00022490"/>
    </source>
</evidence>
<dbReference type="GO" id="GO:0016787">
    <property type="term" value="F:hydrolase activity"/>
    <property type="evidence" value="ECO:0007669"/>
    <property type="project" value="UniProtKB-KW"/>
</dbReference>
<dbReference type="Gene3D" id="1.20.58.190">
    <property type="entry name" value="Translin, domain 1"/>
    <property type="match status" value="1"/>
</dbReference>
<dbReference type="AlphaFoldDB" id="A0A197JTW7"/>
<keyword evidence="9" id="KW-0378">Hydrolase</keyword>
<proteinExistence type="inferred from homology"/>
<dbReference type="InterPro" id="IPR002848">
    <property type="entry name" value="Translin_fam"/>
</dbReference>
<evidence type="ECO:0000256" key="11">
    <source>
        <dbReference type="ARBA" id="ARBA00023125"/>
    </source>
</evidence>
<evidence type="ECO:0000256" key="8">
    <source>
        <dbReference type="ARBA" id="ARBA00022759"/>
    </source>
</evidence>
<keyword evidence="7" id="KW-0540">Nuclease</keyword>
<sequence>MSNVVDLGFFDAIQASMENEATTKDNIRSAVRELDRTNRNITAVLNRVHSSSKDQVPALCAQARIYFSDIQTHISDLTKLVPTHQYYKYNGLWSGPMQQACFLATLTMYLEHERLITVEELEGFFAVKVDLDNKITDFQISVEEFLHGVVSLTNELSRLAVNAVTSGDFTRPVRIGKFLKELYSGFQLLNLKNDSLRKRFDGIKYDIKKVEEIIYDLTVRKLIVANTEPVLEVTGTGAEVQS</sequence>
<dbReference type="EMBL" id="KV442048">
    <property type="protein sequence ID" value="OAQ28428.1"/>
    <property type="molecule type" value="Genomic_DNA"/>
</dbReference>
<evidence type="ECO:0000256" key="1">
    <source>
        <dbReference type="ARBA" id="ARBA00004123"/>
    </source>
</evidence>
<dbReference type="PANTHER" id="PTHR10741">
    <property type="entry name" value="TRANSLIN AND TRANSLIN ASSOCIATED PROTEIN X"/>
    <property type="match status" value="1"/>
</dbReference>
<dbReference type="STRING" id="1314771.A0A197JTW7"/>
<reference evidence="16 17" key="1">
    <citation type="submission" date="2016-05" db="EMBL/GenBank/DDBJ databases">
        <title>Genome sequencing reveals origins of a unique bacterial endosymbiosis in the earliest lineages of terrestrial Fungi.</title>
        <authorList>
            <consortium name="DOE Joint Genome Institute"/>
            <person name="Uehling J."/>
            <person name="Gryganskyi A."/>
            <person name="Hameed K."/>
            <person name="Tschaplinski T."/>
            <person name="Misztal P."/>
            <person name="Wu S."/>
            <person name="Desiro A."/>
            <person name="Vande Pol N."/>
            <person name="Du Z.-Y."/>
            <person name="Zienkiewicz A."/>
            <person name="Zienkiewicz K."/>
            <person name="Morin E."/>
            <person name="Tisserant E."/>
            <person name="Splivallo R."/>
            <person name="Hainaut M."/>
            <person name="Henrissat B."/>
            <person name="Ohm R."/>
            <person name="Kuo A."/>
            <person name="Yan J."/>
            <person name="Lipzen A."/>
            <person name="Nolan M."/>
            <person name="Labutti K."/>
            <person name="Barry K."/>
            <person name="Goldstein A."/>
            <person name="Labbe J."/>
            <person name="Schadt C."/>
            <person name="Tuskan G."/>
            <person name="Grigoriev I."/>
            <person name="Martin F."/>
            <person name="Vilgalys R."/>
            <person name="Bonito G."/>
        </authorList>
    </citation>
    <scope>NUCLEOTIDE SEQUENCE [LARGE SCALE GENOMIC DNA]</scope>
    <source>
        <strain evidence="16 17">AG-77</strain>
    </source>
</reference>
<evidence type="ECO:0000256" key="12">
    <source>
        <dbReference type="ARBA" id="ARBA00023242"/>
    </source>
</evidence>
<dbReference type="GO" id="GO:0003723">
    <property type="term" value="F:RNA binding"/>
    <property type="evidence" value="ECO:0007669"/>
    <property type="project" value="UniProtKB-KW"/>
</dbReference>
<dbReference type="InterPro" id="IPR016069">
    <property type="entry name" value="Translin_C"/>
</dbReference>
<keyword evidence="6" id="KW-0963">Cytoplasm</keyword>
<evidence type="ECO:0000313" key="16">
    <source>
        <dbReference type="EMBL" id="OAQ28428.1"/>
    </source>
</evidence>
<evidence type="ECO:0000256" key="3">
    <source>
        <dbReference type="ARBA" id="ARBA00005902"/>
    </source>
</evidence>
<dbReference type="InterPro" id="IPR036081">
    <property type="entry name" value="Translin_sf"/>
</dbReference>
<keyword evidence="8" id="KW-0255">Endonuclease</keyword>
<dbReference type="GO" id="GO:0004519">
    <property type="term" value="F:endonuclease activity"/>
    <property type="evidence" value="ECO:0007669"/>
    <property type="project" value="UniProtKB-KW"/>
</dbReference>
<dbReference type="GO" id="GO:0005634">
    <property type="term" value="C:nucleus"/>
    <property type="evidence" value="ECO:0007669"/>
    <property type="project" value="UniProtKB-SubCell"/>
</dbReference>
<dbReference type="Proteomes" id="UP000078512">
    <property type="component" value="Unassembled WGS sequence"/>
</dbReference>
<evidence type="ECO:0000256" key="5">
    <source>
        <dbReference type="ARBA" id="ARBA00022196"/>
    </source>
</evidence>
<evidence type="ECO:0000256" key="15">
    <source>
        <dbReference type="ARBA" id="ARBA00030513"/>
    </source>
</evidence>
<gene>
    <name evidence="16" type="ORF">K457DRAFT_95721</name>
</gene>
<dbReference type="FunFam" id="1.20.58.200:FF:000002">
    <property type="entry name" value="Putative translin"/>
    <property type="match status" value="1"/>
</dbReference>
<evidence type="ECO:0000256" key="2">
    <source>
        <dbReference type="ARBA" id="ARBA00004496"/>
    </source>
</evidence>
<comment type="subunit">
    <text evidence="4">Ring-shaped heterooctamer of six TSN and two TSNAX subunits, DNA/RNA binding occurs inside the ring.</text>
</comment>
<evidence type="ECO:0000256" key="7">
    <source>
        <dbReference type="ARBA" id="ARBA00022722"/>
    </source>
</evidence>
<dbReference type="GO" id="GO:0003697">
    <property type="term" value="F:single-stranded DNA binding"/>
    <property type="evidence" value="ECO:0007669"/>
    <property type="project" value="InterPro"/>
</dbReference>
<evidence type="ECO:0000256" key="10">
    <source>
        <dbReference type="ARBA" id="ARBA00022884"/>
    </source>
</evidence>
<evidence type="ECO:0000256" key="4">
    <source>
        <dbReference type="ARBA" id="ARBA00011685"/>
    </source>
</evidence>
<comment type="subcellular location">
    <subcellularLocation>
        <location evidence="2">Cytoplasm</location>
    </subcellularLocation>
    <subcellularLocation>
        <location evidence="1">Nucleus</location>
    </subcellularLocation>
</comment>
<evidence type="ECO:0000313" key="17">
    <source>
        <dbReference type="Proteomes" id="UP000078512"/>
    </source>
</evidence>
<keyword evidence="12" id="KW-0539">Nucleus</keyword>